<sequence>MEREFSYDQYFEQAADYVSHYDQIHLSEFEYDDECGTYTYPCPCGDDFVITVDEIRNGETIARCQSCSLIVLCLYDIDSKMMM</sequence>
<dbReference type="Pfam" id="PF05207">
    <property type="entry name" value="Zn_ribbon_CSL"/>
    <property type="match status" value="1"/>
</dbReference>
<evidence type="ECO:0000256" key="5">
    <source>
        <dbReference type="ARBA" id="ARBA00036267"/>
    </source>
</evidence>
<evidence type="ECO:0000256" key="1">
    <source>
        <dbReference type="ARBA" id="ARBA00005156"/>
    </source>
</evidence>
<protein>
    <recommendedName>
        <fullName evidence="6">Diphthamide biosynthesis protein 3</fullName>
    </recommendedName>
</protein>
<evidence type="ECO:0000256" key="4">
    <source>
        <dbReference type="ARBA" id="ARBA00024032"/>
    </source>
</evidence>
<dbReference type="PROSITE" id="PS51074">
    <property type="entry name" value="DPH_MB"/>
    <property type="match status" value="1"/>
</dbReference>
<dbReference type="InterPro" id="IPR007872">
    <property type="entry name" value="DPH_MB_dom"/>
</dbReference>
<gene>
    <name evidence="9" type="primary">DPH3</name>
    <name evidence="9" type="ORF">ECANGB1_2174</name>
</gene>
<comment type="catalytic activity">
    <reaction evidence="5">
        <text>[3Fe-4S](1+)-[protein] + Fe(2+)-[Dph3] = [3Fe-4S](0)-[protein] + Fe(3+)-[Dph3]</text>
        <dbReference type="Rhea" id="RHEA:71235"/>
        <dbReference type="Rhea" id="RHEA-COMP:17996"/>
        <dbReference type="Rhea" id="RHEA-COMP:17997"/>
        <dbReference type="Rhea" id="RHEA-COMP:18002"/>
        <dbReference type="Rhea" id="RHEA-COMP:18003"/>
        <dbReference type="ChEBI" id="CHEBI:29033"/>
        <dbReference type="ChEBI" id="CHEBI:29034"/>
        <dbReference type="ChEBI" id="CHEBI:33751"/>
        <dbReference type="ChEBI" id="CHEBI:47402"/>
        <dbReference type="ChEBI" id="CHEBI:83228"/>
    </reaction>
</comment>
<dbReference type="SUPFAM" id="SSF144217">
    <property type="entry name" value="CSL zinc finger"/>
    <property type="match status" value="1"/>
</dbReference>
<evidence type="ECO:0000256" key="3">
    <source>
        <dbReference type="ARBA" id="ARBA00023004"/>
    </source>
</evidence>
<evidence type="ECO:0000313" key="9">
    <source>
        <dbReference type="EMBL" id="ORD93475.1"/>
    </source>
</evidence>
<dbReference type="Gene3D" id="3.10.660.10">
    <property type="entry name" value="DPH Zinc finger"/>
    <property type="match status" value="1"/>
</dbReference>
<keyword evidence="10" id="KW-1185">Reference proteome</keyword>
<keyword evidence="2" id="KW-0479">Metal-binding</keyword>
<comment type="catalytic activity">
    <reaction evidence="7">
        <text>2 [3Fe-4S](0)-[protein] + 2 Fe(2+)-[Dph3] + NADH = 2 [4Fe-4S](1+)-[protein] + 2 [Dph3] + NAD(+) + H(+)</text>
        <dbReference type="Rhea" id="RHEA:71239"/>
        <dbReference type="Rhea" id="RHEA-COMP:17997"/>
        <dbReference type="Rhea" id="RHEA-COMP:17998"/>
        <dbReference type="Rhea" id="RHEA-COMP:18001"/>
        <dbReference type="Rhea" id="RHEA-COMP:18002"/>
        <dbReference type="ChEBI" id="CHEBI:15378"/>
        <dbReference type="ChEBI" id="CHEBI:29033"/>
        <dbReference type="ChEBI" id="CHEBI:33723"/>
        <dbReference type="ChEBI" id="CHEBI:47402"/>
        <dbReference type="ChEBI" id="CHEBI:57540"/>
        <dbReference type="ChEBI" id="CHEBI:57945"/>
        <dbReference type="ChEBI" id="CHEBI:83228"/>
    </reaction>
</comment>
<proteinExistence type="inferred from homology"/>
<comment type="pathway">
    <text evidence="1">Protein modification; peptidyl-diphthamide biosynthesis.</text>
</comment>
<keyword evidence="3" id="KW-0408">Iron</keyword>
<feature type="domain" description="DPH-type MB" evidence="8">
    <location>
        <begin position="20"/>
        <end position="76"/>
    </location>
</feature>
<dbReference type="OrthoDB" id="66964at2759"/>
<dbReference type="GO" id="GO:0017183">
    <property type="term" value="P:protein histidyl modification to diphthamide"/>
    <property type="evidence" value="ECO:0007669"/>
    <property type="project" value="UniProtKB-UniPathway"/>
</dbReference>
<evidence type="ECO:0000313" key="10">
    <source>
        <dbReference type="Proteomes" id="UP000192639"/>
    </source>
</evidence>
<evidence type="ECO:0000256" key="7">
    <source>
        <dbReference type="ARBA" id="ARBA00048125"/>
    </source>
</evidence>
<evidence type="ECO:0000259" key="8">
    <source>
        <dbReference type="PROSITE" id="PS51074"/>
    </source>
</evidence>
<dbReference type="Proteomes" id="UP000192639">
    <property type="component" value="Unassembled WGS sequence"/>
</dbReference>
<dbReference type="InterPro" id="IPR036671">
    <property type="entry name" value="DPH_MB_sf"/>
</dbReference>
<dbReference type="PANTHER" id="PTHR21454">
    <property type="entry name" value="DPH3 HOMOLOG-RELATED"/>
    <property type="match status" value="1"/>
</dbReference>
<dbReference type="InterPro" id="IPR044248">
    <property type="entry name" value="DPH3/4-like"/>
</dbReference>
<evidence type="ECO:0000256" key="2">
    <source>
        <dbReference type="ARBA" id="ARBA00022723"/>
    </source>
</evidence>
<dbReference type="EMBL" id="LWDP01000078">
    <property type="protein sequence ID" value="ORD93475.1"/>
    <property type="molecule type" value="Genomic_DNA"/>
</dbReference>
<dbReference type="PANTHER" id="PTHR21454:SF31">
    <property type="entry name" value="DIPHTHAMIDE BIOSYNTHESIS PROTEIN 3"/>
    <property type="match status" value="1"/>
</dbReference>
<accession>A0A1Y1S511</accession>
<dbReference type="UniPathway" id="UPA00559"/>
<organism evidence="9 10">
    <name type="scientific">Enterospora canceri</name>
    <dbReference type="NCBI Taxonomy" id="1081671"/>
    <lineage>
        <taxon>Eukaryota</taxon>
        <taxon>Fungi</taxon>
        <taxon>Fungi incertae sedis</taxon>
        <taxon>Microsporidia</taxon>
        <taxon>Enterocytozoonidae</taxon>
        <taxon>Enterospora</taxon>
    </lineage>
</organism>
<comment type="caution">
    <text evidence="9">The sequence shown here is derived from an EMBL/GenBank/DDBJ whole genome shotgun (WGS) entry which is preliminary data.</text>
</comment>
<evidence type="ECO:0000256" key="6">
    <source>
        <dbReference type="ARBA" id="ARBA00041070"/>
    </source>
</evidence>
<dbReference type="GO" id="GO:0046872">
    <property type="term" value="F:metal ion binding"/>
    <property type="evidence" value="ECO:0007669"/>
    <property type="project" value="UniProtKB-KW"/>
</dbReference>
<reference evidence="9 10" key="1">
    <citation type="journal article" date="2017" name="Environ. Microbiol.">
        <title>Decay of the glycolytic pathway and adaptation to intranuclear parasitism within Enterocytozoonidae microsporidia.</title>
        <authorList>
            <person name="Wiredu Boakye D."/>
            <person name="Jaroenlak P."/>
            <person name="Prachumwat A."/>
            <person name="Williams T.A."/>
            <person name="Bateman K.S."/>
            <person name="Itsathitphaisarn O."/>
            <person name="Sritunyalucksana K."/>
            <person name="Paszkiewicz K.H."/>
            <person name="Moore K.A."/>
            <person name="Stentiford G.D."/>
            <person name="Williams B.A."/>
        </authorList>
    </citation>
    <scope>NUCLEOTIDE SEQUENCE [LARGE SCALE GENOMIC DNA]</scope>
    <source>
        <strain evidence="9 10">GB1</strain>
    </source>
</reference>
<comment type="similarity">
    <text evidence="4">Belongs to the DPH3 family.</text>
</comment>
<dbReference type="VEuPathDB" id="MicrosporidiaDB:ECANGB1_2174"/>
<name>A0A1Y1S511_9MICR</name>
<dbReference type="AlphaFoldDB" id="A0A1Y1S511"/>